<feature type="non-terminal residue" evidence="1">
    <location>
        <position position="1"/>
    </location>
</feature>
<accession>X0ZZ46</accession>
<name>X0ZZ46_9ZZZZ</name>
<comment type="caution">
    <text evidence="1">The sequence shown here is derived from an EMBL/GenBank/DDBJ whole genome shotgun (WGS) entry which is preliminary data.</text>
</comment>
<reference evidence="1" key="1">
    <citation type="journal article" date="2014" name="Front. Microbiol.">
        <title>High frequency of phylogenetically diverse reductive dehalogenase-homologous genes in deep subseafloor sedimentary metagenomes.</title>
        <authorList>
            <person name="Kawai M."/>
            <person name="Futagami T."/>
            <person name="Toyoda A."/>
            <person name="Takaki Y."/>
            <person name="Nishi S."/>
            <person name="Hori S."/>
            <person name="Arai W."/>
            <person name="Tsubouchi T."/>
            <person name="Morono Y."/>
            <person name="Uchiyama I."/>
            <person name="Ito T."/>
            <person name="Fujiyama A."/>
            <person name="Inagaki F."/>
            <person name="Takami H."/>
        </authorList>
    </citation>
    <scope>NUCLEOTIDE SEQUENCE</scope>
    <source>
        <strain evidence="1">Expedition CK06-06</strain>
    </source>
</reference>
<sequence>IVAISHKRPIGQAIRLVITLGRKKHAILPMVAKEIMASCASSIAVKTDVMLEITLGIGLASILS</sequence>
<dbReference type="AlphaFoldDB" id="X0ZZ46"/>
<protein>
    <submittedName>
        <fullName evidence="1">Uncharacterized protein</fullName>
    </submittedName>
</protein>
<organism evidence="1">
    <name type="scientific">marine sediment metagenome</name>
    <dbReference type="NCBI Taxonomy" id="412755"/>
    <lineage>
        <taxon>unclassified sequences</taxon>
        <taxon>metagenomes</taxon>
        <taxon>ecological metagenomes</taxon>
    </lineage>
</organism>
<proteinExistence type="predicted"/>
<dbReference type="EMBL" id="BART01018440">
    <property type="protein sequence ID" value="GAG75125.1"/>
    <property type="molecule type" value="Genomic_DNA"/>
</dbReference>
<gene>
    <name evidence="1" type="ORF">S01H4_34814</name>
</gene>
<evidence type="ECO:0000313" key="1">
    <source>
        <dbReference type="EMBL" id="GAG75125.1"/>
    </source>
</evidence>